<evidence type="ECO:0000256" key="2">
    <source>
        <dbReference type="ARBA" id="ARBA00023242"/>
    </source>
</evidence>
<dbReference type="InterPro" id="IPR012677">
    <property type="entry name" value="Nucleotide-bd_a/b_plait_sf"/>
</dbReference>
<reference evidence="6 7" key="1">
    <citation type="submission" date="2013-01" db="EMBL/GenBank/DDBJ databases">
        <authorList>
            <person name="Inman J."/>
            <person name="Zafar N."/>
            <person name="Lorenzi H."/>
            <person name="Caler E."/>
        </authorList>
    </citation>
    <scope>NUCLEOTIDE SEQUENCE [LARGE SCALE GENOMIC DNA]</scope>
    <source>
        <strain evidence="6 7">HM-3:IMSS</strain>
    </source>
</reference>
<evidence type="ECO:0000256" key="1">
    <source>
        <dbReference type="ARBA" id="ARBA00004123"/>
    </source>
</evidence>
<dbReference type="Pfam" id="PF00076">
    <property type="entry name" value="RRM_1"/>
    <property type="match status" value="3"/>
</dbReference>
<dbReference type="InterPro" id="IPR035979">
    <property type="entry name" value="RBD_domain_sf"/>
</dbReference>
<dbReference type="CDD" id="cd00590">
    <property type="entry name" value="RRM_SF"/>
    <property type="match status" value="1"/>
</dbReference>
<dbReference type="AlphaFoldDB" id="M7WHT8"/>
<feature type="domain" description="RRM" evidence="5">
    <location>
        <begin position="170"/>
        <end position="247"/>
    </location>
</feature>
<feature type="domain" description="RRM" evidence="5">
    <location>
        <begin position="10"/>
        <end position="83"/>
    </location>
</feature>
<dbReference type="EMBL" id="KB638866">
    <property type="protein sequence ID" value="EMS10959.1"/>
    <property type="molecule type" value="Genomic_DNA"/>
</dbReference>
<keyword evidence="2" id="KW-0539">Nucleus</keyword>
<feature type="compositionally biased region" description="Polar residues" evidence="4">
    <location>
        <begin position="327"/>
        <end position="352"/>
    </location>
</feature>
<feature type="compositionally biased region" description="Low complexity" evidence="4">
    <location>
        <begin position="307"/>
        <end position="326"/>
    </location>
</feature>
<dbReference type="FunFam" id="3.30.70.330:FF:001257">
    <property type="entry name" value="RNA recognition motif domain containing protein"/>
    <property type="match status" value="1"/>
</dbReference>
<feature type="compositionally biased region" description="Basic and acidic residues" evidence="4">
    <location>
        <begin position="290"/>
        <end position="300"/>
    </location>
</feature>
<sequence>MQPFTPCDQSVLYVTNLPLSCDESLLKEFFSKYDTVMRVTIQSTSHGPSAYIQFATDHGVTKVLEQGPIILNNQQIRAEKAKTQMTLFFAKMGSLMTQKQFKQECEKFGEVEEATIITDRETKKSKGCGFVKFVYRDDAVSCYNYHKYKKIYIVEWARSPIHRASQADRYTIFVGNLSKKQANQKTIESKFKKYGKIERITVINRPNETTAYAFVKYDNTLSPSEAIQTENNSDWDGQIIVVELSENTIPNKKDSSHNLQSLSSINIKPLVPESSKERNNTTPIHTSFKQKRDTSKREYTSSHILYSPSDSSSQSSDQTSPSIQSPLTNSPYSFSPLFTSPHHTSPQSNSPHALSPHTRYKKHQFPIQQFNLQQMSPIQQSPKSVRKIQGIQSSHTPHNLNQIQPNRSVPNLVYQDMSHTNIPQQLHRQKYHLVDSIKTKSLDVTSYNDSEYEFDSVSDPKKINFSEGDTEFKKELSPEDEESKTMDNLNSLPDIAFSSSMSHDSLLADAMETPMQKLRREDDFDIESFIRKSSFLTDED</sequence>
<dbReference type="GO" id="GO:0017069">
    <property type="term" value="F:snRNA binding"/>
    <property type="evidence" value="ECO:0007669"/>
    <property type="project" value="TreeGrafter"/>
</dbReference>
<dbReference type="SUPFAM" id="SSF54928">
    <property type="entry name" value="RNA-binding domain, RBD"/>
    <property type="match status" value="2"/>
</dbReference>
<comment type="subcellular location">
    <subcellularLocation>
        <location evidence="1">Nucleus</location>
    </subcellularLocation>
</comment>
<dbReference type="GO" id="GO:0003729">
    <property type="term" value="F:mRNA binding"/>
    <property type="evidence" value="ECO:0007669"/>
    <property type="project" value="TreeGrafter"/>
</dbReference>
<accession>M7WHT8</accession>
<gene>
    <name evidence="6" type="ORF">KM1_016520</name>
</gene>
<dbReference type="OrthoDB" id="410044at2759"/>
<proteinExistence type="predicted"/>
<dbReference type="PANTHER" id="PTHR13952:SF6">
    <property type="entry name" value="U11_U12 SMALL NUCLEAR RIBONUCLEOPROTEIN 35 KDA PROTEIN"/>
    <property type="match status" value="1"/>
</dbReference>
<feature type="domain" description="RRM" evidence="5">
    <location>
        <begin position="85"/>
        <end position="159"/>
    </location>
</feature>
<dbReference type="GO" id="GO:0000398">
    <property type="term" value="P:mRNA splicing, via spliceosome"/>
    <property type="evidence" value="ECO:0007669"/>
    <property type="project" value="TreeGrafter"/>
</dbReference>
<dbReference type="InterPro" id="IPR000504">
    <property type="entry name" value="RRM_dom"/>
</dbReference>
<evidence type="ECO:0000259" key="5">
    <source>
        <dbReference type="PROSITE" id="PS50102"/>
    </source>
</evidence>
<protein>
    <submittedName>
        <fullName evidence="6">RNA recognition motif domain containing protein</fullName>
    </submittedName>
</protein>
<dbReference type="VEuPathDB" id="AmoebaDB:KM1_016520"/>
<evidence type="ECO:0000313" key="6">
    <source>
        <dbReference type="EMBL" id="EMS10959.1"/>
    </source>
</evidence>
<dbReference type="PROSITE" id="PS50102">
    <property type="entry name" value="RRM"/>
    <property type="match status" value="3"/>
</dbReference>
<dbReference type="Proteomes" id="UP000030780">
    <property type="component" value="Unassembled WGS sequence"/>
</dbReference>
<dbReference type="GO" id="GO:0071011">
    <property type="term" value="C:precatalytic spliceosome"/>
    <property type="evidence" value="ECO:0007669"/>
    <property type="project" value="TreeGrafter"/>
</dbReference>
<feature type="region of interest" description="Disordered" evidence="4">
    <location>
        <begin position="250"/>
        <end position="360"/>
    </location>
</feature>
<keyword evidence="3" id="KW-0694">RNA-binding</keyword>
<evidence type="ECO:0000256" key="3">
    <source>
        <dbReference type="PROSITE-ProRule" id="PRU00176"/>
    </source>
</evidence>
<feature type="compositionally biased region" description="Polar residues" evidence="4">
    <location>
        <begin position="257"/>
        <end position="266"/>
    </location>
</feature>
<organism evidence="6 7">
    <name type="scientific">Entamoeba histolytica HM-3:IMSS</name>
    <dbReference type="NCBI Taxonomy" id="885315"/>
    <lineage>
        <taxon>Eukaryota</taxon>
        <taxon>Amoebozoa</taxon>
        <taxon>Evosea</taxon>
        <taxon>Archamoebae</taxon>
        <taxon>Mastigamoebida</taxon>
        <taxon>Entamoebidae</taxon>
        <taxon>Entamoeba</taxon>
    </lineage>
</organism>
<dbReference type="Gene3D" id="3.30.70.330">
    <property type="match status" value="3"/>
</dbReference>
<evidence type="ECO:0000313" key="7">
    <source>
        <dbReference type="Proteomes" id="UP000030780"/>
    </source>
</evidence>
<dbReference type="FunFam" id="3.30.70.330:FF:001267">
    <property type="entry name" value="RNA recognition motif domain containing protein"/>
    <property type="match status" value="1"/>
</dbReference>
<evidence type="ECO:0000256" key="4">
    <source>
        <dbReference type="SAM" id="MobiDB-lite"/>
    </source>
</evidence>
<dbReference type="InterPro" id="IPR051183">
    <property type="entry name" value="U1_U11-U12_snRNP_70-35kDa"/>
</dbReference>
<name>M7WHT8_ENTHI</name>
<feature type="region of interest" description="Disordered" evidence="4">
    <location>
        <begin position="470"/>
        <end position="492"/>
    </location>
</feature>
<dbReference type="PANTHER" id="PTHR13952">
    <property type="entry name" value="U1 SMALL NUCLEAR RIBONUCLEOPROTEIN 70 KD"/>
    <property type="match status" value="1"/>
</dbReference>
<dbReference type="SMART" id="SM00360">
    <property type="entry name" value="RRM"/>
    <property type="match status" value="3"/>
</dbReference>